<gene>
    <name evidence="4" type="ORF">QSP1433_LOCUS15577</name>
</gene>
<dbReference type="InterPro" id="IPR018200">
    <property type="entry name" value="USP_CS"/>
</dbReference>
<evidence type="ECO:0008006" key="5">
    <source>
        <dbReference type="Google" id="ProtNLM"/>
    </source>
</evidence>
<dbReference type="SMART" id="SM00165">
    <property type="entry name" value="UBA"/>
    <property type="match status" value="1"/>
</dbReference>
<evidence type="ECO:0000256" key="1">
    <source>
        <dbReference type="SAM" id="MobiDB-lite"/>
    </source>
</evidence>
<proteinExistence type="predicted"/>
<dbReference type="SUPFAM" id="SSF46934">
    <property type="entry name" value="UBA-like"/>
    <property type="match status" value="1"/>
</dbReference>
<dbReference type="EMBL" id="HBHK01024777">
    <property type="protein sequence ID" value="CAD9704120.1"/>
    <property type="molecule type" value="Transcribed_RNA"/>
</dbReference>
<dbReference type="GO" id="GO:0016579">
    <property type="term" value="P:protein deubiquitination"/>
    <property type="evidence" value="ECO:0007669"/>
    <property type="project" value="InterPro"/>
</dbReference>
<dbReference type="InterPro" id="IPR001394">
    <property type="entry name" value="Peptidase_C19_UCH"/>
</dbReference>
<dbReference type="PROSITE" id="PS50030">
    <property type="entry name" value="UBA"/>
    <property type="match status" value="1"/>
</dbReference>
<dbReference type="SUPFAM" id="SSF54001">
    <property type="entry name" value="Cysteine proteinases"/>
    <property type="match status" value="1"/>
</dbReference>
<feature type="domain" description="USP" evidence="3">
    <location>
        <begin position="1323"/>
        <end position="1589"/>
    </location>
</feature>
<evidence type="ECO:0000259" key="3">
    <source>
        <dbReference type="PROSITE" id="PS50235"/>
    </source>
</evidence>
<dbReference type="PANTHER" id="PTHR24006:SF827">
    <property type="entry name" value="UBIQUITIN CARBOXYL-TERMINAL HYDROLASE 34"/>
    <property type="match status" value="1"/>
</dbReference>
<dbReference type="Gene3D" id="3.90.70.10">
    <property type="entry name" value="Cysteine proteinases"/>
    <property type="match status" value="1"/>
</dbReference>
<accession>A0A7S2SM61</accession>
<evidence type="ECO:0000259" key="2">
    <source>
        <dbReference type="PROSITE" id="PS50030"/>
    </source>
</evidence>
<dbReference type="InterPro" id="IPR015940">
    <property type="entry name" value="UBA"/>
</dbReference>
<organism evidence="4">
    <name type="scientific">Mucochytrium quahogii</name>
    <dbReference type="NCBI Taxonomy" id="96639"/>
    <lineage>
        <taxon>Eukaryota</taxon>
        <taxon>Sar</taxon>
        <taxon>Stramenopiles</taxon>
        <taxon>Bigyra</taxon>
        <taxon>Labyrinthulomycetes</taxon>
        <taxon>Thraustochytrida</taxon>
        <taxon>Thraustochytriidae</taxon>
        <taxon>Mucochytrium</taxon>
    </lineage>
</organism>
<dbReference type="Gene3D" id="1.10.8.10">
    <property type="entry name" value="DNA helicase RuvA subunit, C-terminal domain"/>
    <property type="match status" value="1"/>
</dbReference>
<dbReference type="GO" id="GO:0005634">
    <property type="term" value="C:nucleus"/>
    <property type="evidence" value="ECO:0007669"/>
    <property type="project" value="TreeGrafter"/>
</dbReference>
<dbReference type="InterPro" id="IPR050164">
    <property type="entry name" value="Peptidase_C19"/>
</dbReference>
<dbReference type="PANTHER" id="PTHR24006">
    <property type="entry name" value="UBIQUITIN CARBOXYL-TERMINAL HYDROLASE"/>
    <property type="match status" value="1"/>
</dbReference>
<protein>
    <recommendedName>
        <fullName evidence="5">USP domain-containing protein</fullName>
    </recommendedName>
</protein>
<dbReference type="PROSITE" id="PS50235">
    <property type="entry name" value="USP_3"/>
    <property type="match status" value="1"/>
</dbReference>
<feature type="domain" description="UBA" evidence="2">
    <location>
        <begin position="2052"/>
        <end position="2095"/>
    </location>
</feature>
<reference evidence="4" key="1">
    <citation type="submission" date="2021-01" db="EMBL/GenBank/DDBJ databases">
        <authorList>
            <person name="Corre E."/>
            <person name="Pelletier E."/>
            <person name="Niang G."/>
            <person name="Scheremetjew M."/>
            <person name="Finn R."/>
            <person name="Kale V."/>
            <person name="Holt S."/>
            <person name="Cochrane G."/>
            <person name="Meng A."/>
            <person name="Brown T."/>
            <person name="Cohen L."/>
        </authorList>
    </citation>
    <scope>NUCLEOTIDE SEQUENCE</scope>
    <source>
        <strain evidence="4">NY070348D</strain>
    </source>
</reference>
<dbReference type="InterPro" id="IPR028889">
    <property type="entry name" value="USP"/>
</dbReference>
<sequence length="2098" mass="238034">MEAAILASFLGGFPSRYALVHDFPNAIEDVLEKWKAGFLDDDDCVGLLVESFCELNDFVLGRSSWSRGELSDKERARIVNVLCSLLEDGIICGRLLEGPVSVGTFLTCLDDVKEVWVVGYIFRGMHLLGQDDVGLKDAMVVYFDGMGLAQLREISVGFVLDNCVSVLRDECMREVVILHAVVKFLQCPVLQRRLEGIGVLVDVDIPGHWLVDNDIFDIVFCKYSVHGEIVKRMVPLLCKLVGENLLSTEQLEVLWGISPETVYVLIAYFVGRVNHEWVLNKIASAEYKNHGIMLKMVQDIGMETGLGADLVFKAALLLWDMGDGMGLALLVCRQSDVEMDGVSLLELILDKCVQSLGDTDNFFSHLVLAQLWLEIPKLHEMLEDLEDKWIEALGCRFRSIFASRDHLRISLMLYSIDNVLELGAEMVLHSSNQRVFLERIWDTFQGYLVEDINLSNVYFEWLTDVISTKTAGIDAAQHLIETKIYPFLNKHQLNEVFVDSISCFLFIQLAFTTLNIERFENLMETQIEDDSYFQYLIPKCDPAELDGIQYLWRAAIHSAEEAVAKAAIESLQSLYDPALDAGADRVSSEYVATCIQMLTEQLVEQEFSERKVLRCLGFIQALLNEADVGGTRGVRPHGARQRGHIHNLVVIQNDEEERVIDLMMYSNATVWDIRCAIASRFGTLGRHLASRIILRRPSRENALLSKAENAETLASLDFSGDETLTFEFIDSETMQQEPKVRLLDIHGEELNIRAIKAVDAIFDEWASIFAADSGETELLMSVDDFERLFLSCTRATNARAVERRIGAVFNQYATVLDETGSCMYLSRQDLRRFYTKAAIERPRSVWKDFFAHGFNNKIQREGDQRPNRITSELRLSIVNTSSQESTPDIGWRAILSSHDSLYESLFRLLAMKKTSERVADFTWSILLRLPTSPQLLSQIQQGNWNSVFVSNANSSRIVQYSMHIIVSFMEQDESDKLLLERANVARNELSEHMQRARRASYEPPSRRLSLDGNKWTRRFLSDGGLERIIELLGIDVQLAGALDILELSLKCCKLVFSLTKFGSHILLELPVNRRELLIGRVTQVLNRFLGLEIKSITTAEYALFVWEFYFSWMHQHMPDQLCFDQMLDLMCTTTTAPLSDKEQVYSRKLWEDLFVEAVTRTSAKIPAMQERFLDMLVRLVSQRKIEPWLIRLLVNLLGDGSSVYTTIDESGRLVDDSLVQSVSRDISCGEMRYVSILQAVVAKQPKRFLNSAGFSVKELVVQISHKLLSMDCEYRVDMMNLLDTLCQVQKSVLSTLTEIVIIPLLRSQTSVGWESTSPKNIRVGLSNLGNTCYVNSVLQQFVAIPALVELVLNAPPSNIISELQKTFAYLLKSRRKVYCPETLIQALGIDRMEQQDCEEFLNKILDMLEETKQKELWSKTFGGTLETRSVCASCSAETTRVEPMGTHIAVDVQGFPDLQTSLDEGLFRQENVEDYICDNCKATGTLEQKKSWGGDLPGTLIFHLKRFRFDLQRRVKQKISSRFKFQESFLGKKLVGILCHQGSAESGHYYSYLQKNQQWIEMNDENVRPVGGFPLECYDSAYMLFYADEETQEQEKQLPQSLHMMVDSDNVKLVGSTIVGNPVFWKVCKTCLTGVVGTLESRRKSVGTARLSLQPAWWPEPPPPKRRNRSVSTSSPVPGDEDSEEPPSPTAAEEVTVTPTSRKENLLAMTLIQFFCFKSSCSVEPEIVQSICKVIARLCNQPHDMELLIEIIGFVYSISVSANPENINGEFLFLFLSLVYDQGEKDINRLDILRRSLLRDDAFFNMVLIKFSPGEKHLVRVTITLLQCCLHDELPKMNENERTITTQLLDSQEDFLHSIVRELVHAIPSAPVRDEFVERLTSISAKSVISALHHIATTTTCIQERTNTSAMLEKLLARDDENTRLEAILSQQNNTTLSILAEILPVLDKQEKMSTSLIVLDSPRALMFIAMNKTVNTRQVRLWFIETGEETFQLPPLGRAFKVKVPGNSSRLLYYGEKHPNQTNSCWNAQWEVIFSHPDEEQENIPDRGNKQQNHQGVKIERIKGMGFADTRAIQRALEFAKGDENTAVEFLLSSDSI</sequence>
<dbReference type="InterPro" id="IPR009060">
    <property type="entry name" value="UBA-like_sf"/>
</dbReference>
<dbReference type="Pfam" id="PF00627">
    <property type="entry name" value="UBA"/>
    <property type="match status" value="1"/>
</dbReference>
<dbReference type="PROSITE" id="PS00972">
    <property type="entry name" value="USP_1"/>
    <property type="match status" value="1"/>
</dbReference>
<evidence type="ECO:0000313" key="4">
    <source>
        <dbReference type="EMBL" id="CAD9704120.1"/>
    </source>
</evidence>
<dbReference type="Pfam" id="PF00443">
    <property type="entry name" value="UCH"/>
    <property type="match status" value="1"/>
</dbReference>
<feature type="region of interest" description="Disordered" evidence="1">
    <location>
        <begin position="1654"/>
        <end position="1698"/>
    </location>
</feature>
<name>A0A7S2SM61_9STRA</name>
<dbReference type="InterPro" id="IPR038765">
    <property type="entry name" value="Papain-like_cys_pep_sf"/>
</dbReference>
<dbReference type="GO" id="GO:0004843">
    <property type="term" value="F:cysteine-type deubiquitinase activity"/>
    <property type="evidence" value="ECO:0007669"/>
    <property type="project" value="InterPro"/>
</dbReference>
<dbReference type="GO" id="GO:0005829">
    <property type="term" value="C:cytosol"/>
    <property type="evidence" value="ECO:0007669"/>
    <property type="project" value="TreeGrafter"/>
</dbReference>